<dbReference type="EMBL" id="JACCBY010000009">
    <property type="protein sequence ID" value="NYD92171.1"/>
    <property type="molecule type" value="Genomic_DNA"/>
</dbReference>
<feature type="region of interest" description="Disordered" evidence="1">
    <location>
        <begin position="1"/>
        <end position="82"/>
    </location>
</feature>
<feature type="compositionally biased region" description="Basic and acidic residues" evidence="1">
    <location>
        <begin position="1"/>
        <end position="27"/>
    </location>
</feature>
<feature type="compositionally biased region" description="Low complexity" evidence="1">
    <location>
        <begin position="73"/>
        <end position="82"/>
    </location>
</feature>
<dbReference type="Proteomes" id="UP000517753">
    <property type="component" value="Unassembled WGS sequence"/>
</dbReference>
<protein>
    <submittedName>
        <fullName evidence="2">Uncharacterized protein</fullName>
    </submittedName>
</protein>
<comment type="caution">
    <text evidence="2">The sequence shown here is derived from an EMBL/GenBank/DDBJ whole genome shotgun (WGS) entry which is preliminary data.</text>
</comment>
<evidence type="ECO:0000313" key="2">
    <source>
        <dbReference type="EMBL" id="NYD92171.1"/>
    </source>
</evidence>
<organism evidence="2 3">
    <name type="scientific">Sphingomonas melonis</name>
    <dbReference type="NCBI Taxonomy" id="152682"/>
    <lineage>
        <taxon>Bacteria</taxon>
        <taxon>Pseudomonadati</taxon>
        <taxon>Pseudomonadota</taxon>
        <taxon>Alphaproteobacteria</taxon>
        <taxon>Sphingomonadales</taxon>
        <taxon>Sphingomonadaceae</taxon>
        <taxon>Sphingomonas</taxon>
    </lineage>
</organism>
<gene>
    <name evidence="2" type="ORF">HD841_003991</name>
</gene>
<dbReference type="RefSeq" id="WP_179510553.1">
    <property type="nucleotide sequence ID" value="NZ_JACCBY010000009.1"/>
</dbReference>
<feature type="compositionally biased region" description="Gly residues" evidence="1">
    <location>
        <begin position="47"/>
        <end position="58"/>
    </location>
</feature>
<accession>A0A7Y9FRQ7</accession>
<evidence type="ECO:0000313" key="3">
    <source>
        <dbReference type="Proteomes" id="UP000517753"/>
    </source>
</evidence>
<dbReference type="AlphaFoldDB" id="A0A7Y9FRQ7"/>
<sequence>MQATDPDHAATPAHDDGVEKPSAKSESESNGGAYPNPYTGKSRQDNVGGGFLGHGGQSGMDYSGTGDGDTDETVGNGNAVTR</sequence>
<evidence type="ECO:0000256" key="1">
    <source>
        <dbReference type="SAM" id="MobiDB-lite"/>
    </source>
</evidence>
<reference evidence="2 3" key="1">
    <citation type="submission" date="2020-07" db="EMBL/GenBank/DDBJ databases">
        <authorList>
            <person name="Partida-Martinez L."/>
            <person name="Huntemann M."/>
            <person name="Clum A."/>
            <person name="Wang J."/>
            <person name="Palaniappan K."/>
            <person name="Ritter S."/>
            <person name="Chen I.-M."/>
            <person name="Stamatis D."/>
            <person name="Reddy T."/>
            <person name="O'Malley R."/>
            <person name="Daum C."/>
            <person name="Shapiro N."/>
            <person name="Ivanova N."/>
            <person name="Kyrpides N."/>
            <person name="Woyke T."/>
        </authorList>
    </citation>
    <scope>NUCLEOTIDE SEQUENCE [LARGE SCALE GENOMIC DNA]</scope>
    <source>
        <strain evidence="2 3">AS2.3</strain>
    </source>
</reference>
<keyword evidence="3" id="KW-1185">Reference proteome</keyword>
<name>A0A7Y9FRQ7_9SPHN</name>
<proteinExistence type="predicted"/>
<reference evidence="2 3" key="2">
    <citation type="submission" date="2020-08" db="EMBL/GenBank/DDBJ databases">
        <title>The Agave Microbiome: Exploring the role of microbial communities in plant adaptations to desert environments.</title>
        <authorList>
            <person name="Partida-Martinez L.P."/>
        </authorList>
    </citation>
    <scope>NUCLEOTIDE SEQUENCE [LARGE SCALE GENOMIC DNA]</scope>
    <source>
        <strain evidence="2 3">AS2.3</strain>
    </source>
</reference>